<evidence type="ECO:0000256" key="4">
    <source>
        <dbReference type="ARBA" id="ARBA00023002"/>
    </source>
</evidence>
<proteinExistence type="inferred from homology"/>
<evidence type="ECO:0000256" key="8">
    <source>
        <dbReference type="PIRSR" id="PIRSR604294-1"/>
    </source>
</evidence>
<organism evidence="9 10">
    <name type="scientific">Riccia fluitans</name>
    <dbReference type="NCBI Taxonomy" id="41844"/>
    <lineage>
        <taxon>Eukaryota</taxon>
        <taxon>Viridiplantae</taxon>
        <taxon>Streptophyta</taxon>
        <taxon>Embryophyta</taxon>
        <taxon>Marchantiophyta</taxon>
        <taxon>Marchantiopsida</taxon>
        <taxon>Marchantiidae</taxon>
        <taxon>Marchantiales</taxon>
        <taxon>Ricciaceae</taxon>
        <taxon>Riccia</taxon>
    </lineage>
</organism>
<evidence type="ECO:0000256" key="7">
    <source>
        <dbReference type="ARBA" id="ARBA00048709"/>
    </source>
</evidence>
<feature type="binding site" evidence="8">
    <location>
        <position position="55"/>
    </location>
    <ligand>
        <name>Fe cation</name>
        <dbReference type="ChEBI" id="CHEBI:24875"/>
        <note>catalytic</note>
    </ligand>
</feature>
<keyword evidence="2 8" id="KW-0479">Metal-binding</keyword>
<comment type="catalytic activity">
    <reaction evidence="7">
        <text>all-trans-zeaxanthin + 2 O2 = 4,9-dimethyldodeca-2,4,6,8,10-pentaenedial + 2 (3R)-hydroxy-beta-ionone</text>
        <dbReference type="Rhea" id="RHEA:26393"/>
        <dbReference type="ChEBI" id="CHEBI:15379"/>
        <dbReference type="ChEBI" id="CHEBI:27547"/>
        <dbReference type="ChEBI" id="CHEBI:53171"/>
        <dbReference type="ChEBI" id="CHEBI:53173"/>
        <dbReference type="EC" id="1.14.99.n4"/>
    </reaction>
</comment>
<sequence>MDCPLYFNPKDMVKKNQCIFAFDETKPARFGVLPRYAKNESQMQWFEVSTCVIFHNANAWEEGDEVVLIMFQASIWVPLRCLTKLKWEYRFNLKTGEAKERKLGEFQSDFPRINEEYVGRKNRYVYACIFDDATHISAVAKYDLSLEPELGKEKLEVGGNVAGIAWHGEGRYGSEAVFIPKNPGREGDEDDGYLMCFVHDEQTGKSEVIVIDAKTMSSELVAVAQLPTRVPYGFHAMHVTEEQIKKQRA</sequence>
<dbReference type="EC" id="1.14.99.n4" evidence="6"/>
<evidence type="ECO:0000313" key="10">
    <source>
        <dbReference type="Proteomes" id="UP001605036"/>
    </source>
</evidence>
<comment type="caution">
    <text evidence="9">The sequence shown here is derived from an EMBL/GenBank/DDBJ whole genome shotgun (WGS) entry which is preliminary data.</text>
</comment>
<keyword evidence="4" id="KW-0560">Oxidoreductase</keyword>
<protein>
    <recommendedName>
        <fullName evidence="6">carotenoid 9,10-dioxygenase</fullName>
        <ecNumber evidence="6">1.14.99.n4</ecNumber>
    </recommendedName>
</protein>
<gene>
    <name evidence="9" type="ORF">R1flu_022701</name>
</gene>
<evidence type="ECO:0000256" key="6">
    <source>
        <dbReference type="ARBA" id="ARBA00039084"/>
    </source>
</evidence>
<dbReference type="GO" id="GO:0051213">
    <property type="term" value="F:dioxygenase activity"/>
    <property type="evidence" value="ECO:0007669"/>
    <property type="project" value="UniProtKB-KW"/>
</dbReference>
<comment type="similarity">
    <text evidence="1">Belongs to the carotenoid oxygenase family.</text>
</comment>
<dbReference type="PANTHER" id="PTHR10543">
    <property type="entry name" value="BETA-CAROTENE DIOXYGENASE"/>
    <property type="match status" value="1"/>
</dbReference>
<dbReference type="Proteomes" id="UP001605036">
    <property type="component" value="Unassembled WGS sequence"/>
</dbReference>
<keyword evidence="10" id="KW-1185">Reference proteome</keyword>
<dbReference type="InterPro" id="IPR004294">
    <property type="entry name" value="Carotenoid_Oase"/>
</dbReference>
<evidence type="ECO:0000256" key="1">
    <source>
        <dbReference type="ARBA" id="ARBA00006787"/>
    </source>
</evidence>
<keyword evidence="3" id="KW-0223">Dioxygenase</keyword>
<dbReference type="PANTHER" id="PTHR10543:SF89">
    <property type="entry name" value="CAROTENOID 9,10(9',10')-CLEAVAGE DIOXYGENASE 1"/>
    <property type="match status" value="1"/>
</dbReference>
<dbReference type="Pfam" id="PF03055">
    <property type="entry name" value="RPE65"/>
    <property type="match status" value="1"/>
</dbReference>
<evidence type="ECO:0000256" key="2">
    <source>
        <dbReference type="ARBA" id="ARBA00022723"/>
    </source>
</evidence>
<evidence type="ECO:0000256" key="3">
    <source>
        <dbReference type="ARBA" id="ARBA00022964"/>
    </source>
</evidence>
<dbReference type="EMBL" id="JBHFFA010000007">
    <property type="protein sequence ID" value="KAL2611009.1"/>
    <property type="molecule type" value="Genomic_DNA"/>
</dbReference>
<evidence type="ECO:0000256" key="5">
    <source>
        <dbReference type="ARBA" id="ARBA00023004"/>
    </source>
</evidence>
<evidence type="ECO:0000313" key="9">
    <source>
        <dbReference type="EMBL" id="KAL2611009.1"/>
    </source>
</evidence>
<reference evidence="9 10" key="1">
    <citation type="submission" date="2024-09" db="EMBL/GenBank/DDBJ databases">
        <title>Chromosome-scale assembly of Riccia fluitans.</title>
        <authorList>
            <person name="Paukszto L."/>
            <person name="Sawicki J."/>
            <person name="Karawczyk K."/>
            <person name="Piernik-Szablinska J."/>
            <person name="Szczecinska M."/>
            <person name="Mazdziarz M."/>
        </authorList>
    </citation>
    <scope>NUCLEOTIDE SEQUENCE [LARGE SCALE GENOMIC DNA]</scope>
    <source>
        <strain evidence="9">Rf_01</strain>
        <tissue evidence="9">Aerial parts of the thallus</tissue>
    </source>
</reference>
<comment type="cofactor">
    <cofactor evidence="8">
        <name>Fe(2+)</name>
        <dbReference type="ChEBI" id="CHEBI:29033"/>
    </cofactor>
    <text evidence="8">Binds 1 Fe(2+) ion per subunit.</text>
</comment>
<dbReference type="AlphaFoldDB" id="A0ABD1XQE5"/>
<keyword evidence="5 8" id="KW-0408">Iron</keyword>
<feature type="binding site" evidence="8">
    <location>
        <position position="235"/>
    </location>
    <ligand>
        <name>Fe cation</name>
        <dbReference type="ChEBI" id="CHEBI:24875"/>
        <note>catalytic</note>
    </ligand>
</feature>
<dbReference type="GO" id="GO:0046872">
    <property type="term" value="F:metal ion binding"/>
    <property type="evidence" value="ECO:0007669"/>
    <property type="project" value="UniProtKB-KW"/>
</dbReference>
<accession>A0ABD1XQE5</accession>
<name>A0ABD1XQE5_9MARC</name>